<evidence type="ECO:0000313" key="2">
    <source>
        <dbReference type="EMBL" id="ORY69902.1"/>
    </source>
</evidence>
<dbReference type="PANTHER" id="PTHR38791">
    <property type="entry name" value="ZN(II)2CYS6 TRANSCRIPTION FACTOR (EUROFUNG)-RELATED-RELATED"/>
    <property type="match status" value="1"/>
</dbReference>
<proteinExistence type="predicted"/>
<reference evidence="2 3" key="1">
    <citation type="submission" date="2016-07" db="EMBL/GenBank/DDBJ databases">
        <title>Pervasive Adenine N6-methylation of Active Genes in Fungi.</title>
        <authorList>
            <consortium name="DOE Joint Genome Institute"/>
            <person name="Mondo S.J."/>
            <person name="Dannebaum R.O."/>
            <person name="Kuo R.C."/>
            <person name="Labutti K."/>
            <person name="Haridas S."/>
            <person name="Kuo A."/>
            <person name="Salamov A."/>
            <person name="Ahrendt S.R."/>
            <person name="Lipzen A."/>
            <person name="Sullivan W."/>
            <person name="Andreopoulos W.B."/>
            <person name="Clum A."/>
            <person name="Lindquist E."/>
            <person name="Daum C."/>
            <person name="Ramamoorthy G.K."/>
            <person name="Gryganskyi A."/>
            <person name="Culley D."/>
            <person name="Magnuson J.K."/>
            <person name="James T.Y."/>
            <person name="O'Malley M.A."/>
            <person name="Stajich J.E."/>
            <person name="Spatafora J.W."/>
            <person name="Visel A."/>
            <person name="Grigoriev I.V."/>
        </authorList>
    </citation>
    <scope>NUCLEOTIDE SEQUENCE [LARGE SCALE GENOMIC DNA]</scope>
    <source>
        <strain evidence="2 3">CBS 129021</strain>
    </source>
</reference>
<comment type="caution">
    <text evidence="2">The sequence shown here is derived from an EMBL/GenBank/DDBJ whole genome shotgun (WGS) entry which is preliminary data.</text>
</comment>
<evidence type="ECO:0000256" key="1">
    <source>
        <dbReference type="SAM" id="MobiDB-lite"/>
    </source>
</evidence>
<accession>A0A1Y2EEA4</accession>
<dbReference type="AlphaFoldDB" id="A0A1Y2EEA4"/>
<sequence>MFRDESSKVIQKAHASWTSSPSSASSSGSSRSPHDSSTSTNLSWSRAEETKRKLQVIAANVPPKVQTNVEEIGIQFFMNRYLMTHPTAPEAPDHMALYSGGTVAMRNVMIAVGLAGLSNTQGNHDLKWVARQRYTAALKQTNQLIAAKRMDQSKIMVPLSAVVMLALFEVVQGKGSKLSTGDANIHIIGAMALLRGVLPLDSMPGFGARAVLQLMFSLYMSSHLSDSPLPPVFFDGLNSCKELIAPEEKCCCDIAVSIARYLQIHSDAKRTRRRDGSAAADKILQLLLDTDAVLARLEVQLHTPCPYIIVNAPDLPPAAVFRGKYHKYHDVWGARIWNHLRWGRILVCSDIINLSDEYPLSSFRTVTAAQRSQCFQVTERMAEDIITSTPSHWHHPILNQEQSEKFAAVGNGGSGAAGIPSLLWHLKIAACAPGVPRESWDWVYAMLQVVWKDMGMQHAHALSEMMEGHRVAEECEATERIVKVEEDEED</sequence>
<dbReference type="RefSeq" id="XP_040719852.1">
    <property type="nucleotide sequence ID" value="XM_040859379.1"/>
</dbReference>
<gene>
    <name evidence="2" type="ORF">BCR38DRAFT_420374</name>
</gene>
<name>A0A1Y2EEA4_9PEZI</name>
<dbReference type="InParanoid" id="A0A1Y2EEA4"/>
<dbReference type="Proteomes" id="UP000193689">
    <property type="component" value="Unassembled WGS sequence"/>
</dbReference>
<dbReference type="EMBL" id="MCFJ01000002">
    <property type="protein sequence ID" value="ORY69902.1"/>
    <property type="molecule type" value="Genomic_DNA"/>
</dbReference>
<dbReference type="InterPro" id="IPR053175">
    <property type="entry name" value="DHMBA_Reg_Transcription_Factor"/>
</dbReference>
<dbReference type="OrthoDB" id="5280547at2759"/>
<dbReference type="PANTHER" id="PTHR38791:SF5">
    <property type="entry name" value="TRANSCRIPTION FACTOR DBAG-RELATED"/>
    <property type="match status" value="1"/>
</dbReference>
<dbReference type="STRING" id="1141098.A0A1Y2EEA4"/>
<evidence type="ECO:0008006" key="4">
    <source>
        <dbReference type="Google" id="ProtNLM"/>
    </source>
</evidence>
<feature type="compositionally biased region" description="Low complexity" evidence="1">
    <location>
        <begin position="16"/>
        <end position="40"/>
    </location>
</feature>
<feature type="region of interest" description="Disordered" evidence="1">
    <location>
        <begin position="1"/>
        <end position="46"/>
    </location>
</feature>
<protein>
    <recommendedName>
        <fullName evidence="4">Transcription factor domain-containing protein</fullName>
    </recommendedName>
</protein>
<organism evidence="2 3">
    <name type="scientific">Pseudomassariella vexata</name>
    <dbReference type="NCBI Taxonomy" id="1141098"/>
    <lineage>
        <taxon>Eukaryota</taxon>
        <taxon>Fungi</taxon>
        <taxon>Dikarya</taxon>
        <taxon>Ascomycota</taxon>
        <taxon>Pezizomycotina</taxon>
        <taxon>Sordariomycetes</taxon>
        <taxon>Xylariomycetidae</taxon>
        <taxon>Amphisphaeriales</taxon>
        <taxon>Pseudomassariaceae</taxon>
        <taxon>Pseudomassariella</taxon>
    </lineage>
</organism>
<keyword evidence="3" id="KW-1185">Reference proteome</keyword>
<evidence type="ECO:0000313" key="3">
    <source>
        <dbReference type="Proteomes" id="UP000193689"/>
    </source>
</evidence>
<dbReference type="GeneID" id="63775591"/>